<proteinExistence type="predicted"/>
<keyword evidence="2" id="KW-1185">Reference proteome</keyword>
<reference evidence="1 2" key="2">
    <citation type="journal article" date="2022" name="Mol. Biol. Evol.">
        <title>Comparative Genomics Reveals Insights into the Divergent Evolution of Astigmatic Mites and Household Pest Adaptations.</title>
        <authorList>
            <person name="Xiong Q."/>
            <person name="Wan A.T."/>
            <person name="Liu X."/>
            <person name="Fung C.S."/>
            <person name="Xiao X."/>
            <person name="Malainual N."/>
            <person name="Hou J."/>
            <person name="Wang L."/>
            <person name="Wang M."/>
            <person name="Yang K.Y."/>
            <person name="Cui Y."/>
            <person name="Leung E.L."/>
            <person name="Nong W."/>
            <person name="Shin S.K."/>
            <person name="Au S.W."/>
            <person name="Jeong K.Y."/>
            <person name="Chew F.T."/>
            <person name="Hui J.H."/>
            <person name="Leung T.F."/>
            <person name="Tungtrongchitr A."/>
            <person name="Zhong N."/>
            <person name="Liu Z."/>
            <person name="Tsui S.K."/>
        </authorList>
    </citation>
    <scope>NUCLEOTIDE SEQUENCE [LARGE SCALE GENOMIC DNA]</scope>
    <source>
        <strain evidence="1">Derp</strain>
    </source>
</reference>
<sequence length="106" mass="12408">MNSAKPVEIKVGDWLLVNYAVWDRTEFHHRDGKRRYRNLSFFCRLVEMFPSLMEDASNQAAAYRNLRCLIFSIFSRSKIDDLNKVQTAISEFAQASISKKIYVLNL</sequence>
<dbReference type="Proteomes" id="UP000887458">
    <property type="component" value="Unassembled WGS sequence"/>
</dbReference>
<accession>A0ABQ8IQN7</accession>
<organism evidence="1 2">
    <name type="scientific">Dermatophagoides pteronyssinus</name>
    <name type="common">European house dust mite</name>
    <dbReference type="NCBI Taxonomy" id="6956"/>
    <lineage>
        <taxon>Eukaryota</taxon>
        <taxon>Metazoa</taxon>
        <taxon>Ecdysozoa</taxon>
        <taxon>Arthropoda</taxon>
        <taxon>Chelicerata</taxon>
        <taxon>Arachnida</taxon>
        <taxon>Acari</taxon>
        <taxon>Acariformes</taxon>
        <taxon>Sarcoptiformes</taxon>
        <taxon>Astigmata</taxon>
        <taxon>Psoroptidia</taxon>
        <taxon>Analgoidea</taxon>
        <taxon>Pyroglyphidae</taxon>
        <taxon>Dermatophagoidinae</taxon>
        <taxon>Dermatophagoides</taxon>
    </lineage>
</organism>
<dbReference type="EMBL" id="NJHN03000129">
    <property type="protein sequence ID" value="KAH9412627.1"/>
    <property type="molecule type" value="Genomic_DNA"/>
</dbReference>
<evidence type="ECO:0000313" key="2">
    <source>
        <dbReference type="Proteomes" id="UP000887458"/>
    </source>
</evidence>
<name>A0ABQ8IQN7_DERPT</name>
<gene>
    <name evidence="1" type="ORF">DERP_006591</name>
</gene>
<reference evidence="1 2" key="1">
    <citation type="journal article" date="2018" name="J. Allergy Clin. Immunol.">
        <title>High-quality assembly of Dermatophagoides pteronyssinus genome and transcriptome reveals a wide range of novel allergens.</title>
        <authorList>
            <person name="Liu X.Y."/>
            <person name="Yang K.Y."/>
            <person name="Wang M.Q."/>
            <person name="Kwok J.S."/>
            <person name="Zeng X."/>
            <person name="Yang Z."/>
            <person name="Xiao X.J."/>
            <person name="Lau C.P."/>
            <person name="Li Y."/>
            <person name="Huang Z.M."/>
            <person name="Ba J.G."/>
            <person name="Yim A.K."/>
            <person name="Ouyang C.Y."/>
            <person name="Ngai S.M."/>
            <person name="Chan T.F."/>
            <person name="Leung E.L."/>
            <person name="Liu L."/>
            <person name="Liu Z.G."/>
            <person name="Tsui S.K."/>
        </authorList>
    </citation>
    <scope>NUCLEOTIDE SEQUENCE [LARGE SCALE GENOMIC DNA]</scope>
    <source>
        <strain evidence="1">Derp</strain>
    </source>
</reference>
<evidence type="ECO:0000313" key="1">
    <source>
        <dbReference type="EMBL" id="KAH9412627.1"/>
    </source>
</evidence>
<comment type="caution">
    <text evidence="1">The sequence shown here is derived from an EMBL/GenBank/DDBJ whole genome shotgun (WGS) entry which is preliminary data.</text>
</comment>
<protein>
    <submittedName>
        <fullName evidence="1">Uncharacterized protein</fullName>
    </submittedName>
</protein>